<feature type="region of interest" description="Disordered" evidence="1">
    <location>
        <begin position="1"/>
        <end position="27"/>
    </location>
</feature>
<gene>
    <name evidence="3" type="ORF">ACFPQ9_32035</name>
</gene>
<name>A0ABW0CTQ5_STRCD</name>
<feature type="transmembrane region" description="Helical" evidence="2">
    <location>
        <begin position="487"/>
        <end position="511"/>
    </location>
</feature>
<feature type="transmembrane region" description="Helical" evidence="2">
    <location>
        <begin position="398"/>
        <end position="418"/>
    </location>
</feature>
<feature type="transmembrane region" description="Helical" evidence="2">
    <location>
        <begin position="44"/>
        <end position="65"/>
    </location>
</feature>
<accession>A0ABW0CTQ5</accession>
<evidence type="ECO:0000256" key="1">
    <source>
        <dbReference type="SAM" id="MobiDB-lite"/>
    </source>
</evidence>
<feature type="transmembrane region" description="Helical" evidence="2">
    <location>
        <begin position="164"/>
        <end position="186"/>
    </location>
</feature>
<evidence type="ECO:0000313" key="3">
    <source>
        <dbReference type="EMBL" id="MFC5218482.1"/>
    </source>
</evidence>
<protein>
    <submittedName>
        <fullName evidence="3">Streptophobe family protein</fullName>
    </submittedName>
</protein>
<dbReference type="Proteomes" id="UP001596263">
    <property type="component" value="Unassembled WGS sequence"/>
</dbReference>
<feature type="transmembrane region" description="Helical" evidence="2">
    <location>
        <begin position="324"/>
        <end position="348"/>
    </location>
</feature>
<evidence type="ECO:0000256" key="2">
    <source>
        <dbReference type="SAM" id="Phobius"/>
    </source>
</evidence>
<dbReference type="NCBIfam" id="NF038391">
    <property type="entry name" value="streptophobe"/>
    <property type="match status" value="1"/>
</dbReference>
<sequence>MVAITPRRETRPGSGPQPGTNPRPQRRTVPVQLIGPWQNALEGAAAALCAVVAMAAVSALALALLDAGSVGSLWSLTMALTAMAVGGSVSAGSDVSEDTGSMGGLASLFGSGGVGMGPSMSGAADAVPLGVTLVGAVVLWITFSRRLRQGQQRRFTGGELAVRAAGAGSAAVVTFLVVAGLARGSASMPASVMPGMGGSGDAQSAGGFGGGSGVLGDLLGGGNGGGLGGLMGGGRIEAQPTMAYHVSAGSAGLGAVLWVAVVIGVGCLISRRVRLPLGGALDGLRTAWGPSLSAFVRTILVLVAVPLMSLALIGAVVGGRARSAAGAVLLLAPNALAVLLTLGVGSSWTAEVHPVQSDGSSNPLAAIMGGMGAGGMGGGRQPDRTEHLRSLSVGGWPLWLAALAVTGLILLTCAYRAARATHPSHKLLLRPFRGPLSGHLGMAGRFGVVTAVLLGVAAGLVGASGHFGVSMFGSEMGGMQAELSGSVLRTVMLGLLVGGLAGFAGSLLSALRGGRGSR</sequence>
<dbReference type="EMBL" id="JBHSKM010000024">
    <property type="protein sequence ID" value="MFC5218482.1"/>
    <property type="molecule type" value="Genomic_DNA"/>
</dbReference>
<evidence type="ECO:0000313" key="4">
    <source>
        <dbReference type="Proteomes" id="UP001596263"/>
    </source>
</evidence>
<feature type="compositionally biased region" description="Basic and acidic residues" evidence="1">
    <location>
        <begin position="1"/>
        <end position="11"/>
    </location>
</feature>
<feature type="transmembrane region" description="Helical" evidence="2">
    <location>
        <begin position="294"/>
        <end position="318"/>
    </location>
</feature>
<keyword evidence="2" id="KW-0472">Membrane</keyword>
<keyword evidence="2" id="KW-1133">Transmembrane helix</keyword>
<proteinExistence type="predicted"/>
<feature type="transmembrane region" description="Helical" evidence="2">
    <location>
        <begin position="72"/>
        <end position="92"/>
    </location>
</feature>
<reference evidence="4" key="1">
    <citation type="journal article" date="2019" name="Int. J. Syst. Evol. Microbiol.">
        <title>The Global Catalogue of Microorganisms (GCM) 10K type strain sequencing project: providing services to taxonomists for standard genome sequencing and annotation.</title>
        <authorList>
            <consortium name="The Broad Institute Genomics Platform"/>
            <consortium name="The Broad Institute Genome Sequencing Center for Infectious Disease"/>
            <person name="Wu L."/>
            <person name="Ma J."/>
        </authorList>
    </citation>
    <scope>NUCLEOTIDE SEQUENCE [LARGE SCALE GENOMIC DNA]</scope>
    <source>
        <strain evidence="4">KCTC 42586</strain>
    </source>
</reference>
<keyword evidence="2" id="KW-0812">Transmembrane</keyword>
<comment type="caution">
    <text evidence="3">The sequence shown here is derived from an EMBL/GenBank/DDBJ whole genome shotgun (WGS) entry which is preliminary data.</text>
</comment>
<organism evidence="3 4">
    <name type="scientific">Streptomyces coerulescens</name>
    <dbReference type="NCBI Taxonomy" id="29304"/>
    <lineage>
        <taxon>Bacteria</taxon>
        <taxon>Bacillati</taxon>
        <taxon>Actinomycetota</taxon>
        <taxon>Actinomycetes</taxon>
        <taxon>Kitasatosporales</taxon>
        <taxon>Streptomycetaceae</taxon>
        <taxon>Streptomyces</taxon>
    </lineage>
</organism>
<dbReference type="RefSeq" id="WP_380861288.1">
    <property type="nucleotide sequence ID" value="NZ_JBHSKM010000024.1"/>
</dbReference>
<feature type="transmembrane region" description="Helical" evidence="2">
    <location>
        <begin position="251"/>
        <end position="273"/>
    </location>
</feature>
<feature type="transmembrane region" description="Helical" evidence="2">
    <location>
        <begin position="439"/>
        <end position="467"/>
    </location>
</feature>
<feature type="transmembrane region" description="Helical" evidence="2">
    <location>
        <begin position="126"/>
        <end position="143"/>
    </location>
</feature>
<dbReference type="InterPro" id="IPR047724">
    <property type="entry name" value="Streptophobe"/>
</dbReference>
<keyword evidence="4" id="KW-1185">Reference proteome</keyword>